<reference evidence="1 2" key="1">
    <citation type="journal article" date="2013" name="PLoS ONE">
        <title>Lactobacillus paracasei comparative genomics: towards species pan-genome definition and exploitation of diversity.</title>
        <authorList>
            <person name="Smokvina T."/>
            <person name="Wels M."/>
            <person name="Polka J."/>
            <person name="Chervaux C."/>
            <person name="Brisse S."/>
            <person name="Boekhorst J."/>
            <person name="van Hylckama Vlieg J.E."/>
            <person name="Siezen R.J."/>
        </authorList>
    </citation>
    <scope>NUCLEOTIDE SEQUENCE [LARGE SCALE GENOMIC DNA]</scope>
    <source>
        <strain evidence="1 2">Lpp41</strain>
    </source>
</reference>
<dbReference type="AlphaFoldDB" id="A0A829H6J8"/>
<gene>
    <name evidence="1" type="ORF">Lpp41_07584</name>
</gene>
<evidence type="ECO:0000313" key="2">
    <source>
        <dbReference type="Proteomes" id="UP000014244"/>
    </source>
</evidence>
<dbReference type="Proteomes" id="UP000014244">
    <property type="component" value="Unassembled WGS sequence"/>
</dbReference>
<protein>
    <submittedName>
        <fullName evidence="1">Uncharacterized protein</fullName>
    </submittedName>
</protein>
<name>A0A829H6J8_LACPA</name>
<proteinExistence type="predicted"/>
<evidence type="ECO:0000313" key="1">
    <source>
        <dbReference type="EMBL" id="EPC73219.1"/>
    </source>
</evidence>
<sequence>MNNNDGFEENIEYMAQGEQPSGQILTPKEVIEASDDLRPYRQLINSKLLERGCDNWLISIECAELNVESFNHLVDEVKDAGWHVSLEGKTINIH</sequence>
<comment type="caution">
    <text evidence="1">The sequence shown here is derived from an EMBL/GenBank/DDBJ whole genome shotgun (WGS) entry which is preliminary data.</text>
</comment>
<accession>A0A829H6J8</accession>
<dbReference type="EMBL" id="ANKE01000348">
    <property type="protein sequence ID" value="EPC73219.1"/>
    <property type="molecule type" value="Genomic_DNA"/>
</dbReference>
<organism evidence="1 2">
    <name type="scientific">Lacticaseibacillus paracasei subsp. paracasei Lpp41</name>
    <dbReference type="NCBI Taxonomy" id="1256208"/>
    <lineage>
        <taxon>Bacteria</taxon>
        <taxon>Bacillati</taxon>
        <taxon>Bacillota</taxon>
        <taxon>Bacilli</taxon>
        <taxon>Lactobacillales</taxon>
        <taxon>Lactobacillaceae</taxon>
        <taxon>Lacticaseibacillus</taxon>
    </lineage>
</organism>